<dbReference type="Proteomes" id="UP000266183">
    <property type="component" value="Chromosome"/>
</dbReference>
<proteinExistence type="predicted"/>
<sequence length="206" mass="23639">MLQNRVDPFGNLIKTKARGAWMGNRGVIHDENQVILRPFKLKAWIICKLQFKGRHRTIMSPNRWTELFFLDEATAFAAGHRPCFECRREDAGRFKTLWLKGNPEYGFGQKTSIQKIDEIIHRERIERKGSKVVFEEDVHNIPDGCFVAHNDNAFLVFNNVLFPWSPSGYLQSVSFPEIDKVSVLTPKSVVNAFRAGYLPEMAVALS</sequence>
<dbReference type="RefSeq" id="WP_119755419.1">
    <property type="nucleotide sequence ID" value="NZ_CP032382.1"/>
</dbReference>
<dbReference type="KEGG" id="chk:D4L85_16980"/>
<dbReference type="EMBL" id="CP032382">
    <property type="protein sequence ID" value="AYB32160.1"/>
    <property type="molecule type" value="Genomic_DNA"/>
</dbReference>
<name>A0A385SRC5_9BACT</name>
<organism evidence="1 2">
    <name type="scientific">Chryseolinea soli</name>
    <dbReference type="NCBI Taxonomy" id="2321403"/>
    <lineage>
        <taxon>Bacteria</taxon>
        <taxon>Pseudomonadati</taxon>
        <taxon>Bacteroidota</taxon>
        <taxon>Cytophagia</taxon>
        <taxon>Cytophagales</taxon>
        <taxon>Fulvivirgaceae</taxon>
        <taxon>Chryseolinea</taxon>
    </lineage>
</organism>
<accession>A0A385SRC5</accession>
<reference evidence="2" key="1">
    <citation type="submission" date="2018-09" db="EMBL/GenBank/DDBJ databases">
        <title>Chryseolinea sp. KIS68-18 isolated from soil.</title>
        <authorList>
            <person name="Weon H.-Y."/>
            <person name="Kwon S.-W."/>
            <person name="Lee S.A."/>
        </authorList>
    </citation>
    <scope>NUCLEOTIDE SEQUENCE [LARGE SCALE GENOMIC DNA]</scope>
    <source>
        <strain evidence="2">KIS68-18</strain>
    </source>
</reference>
<dbReference type="OrthoDB" id="9783680at2"/>
<gene>
    <name evidence="1" type="ORF">D4L85_16980</name>
</gene>
<protein>
    <submittedName>
        <fullName evidence="1">Uncharacterized protein</fullName>
    </submittedName>
</protein>
<evidence type="ECO:0000313" key="2">
    <source>
        <dbReference type="Proteomes" id="UP000266183"/>
    </source>
</evidence>
<keyword evidence="2" id="KW-1185">Reference proteome</keyword>
<dbReference type="AlphaFoldDB" id="A0A385SRC5"/>
<evidence type="ECO:0000313" key="1">
    <source>
        <dbReference type="EMBL" id="AYB32160.1"/>
    </source>
</evidence>